<dbReference type="RefSeq" id="WP_136373958.1">
    <property type="nucleotide sequence ID" value="NZ_SSOB01000074.1"/>
</dbReference>
<dbReference type="GO" id="GO:0005886">
    <property type="term" value="C:plasma membrane"/>
    <property type="evidence" value="ECO:0007669"/>
    <property type="project" value="UniProtKB-SubCell"/>
</dbReference>
<feature type="transmembrane region" description="Helical" evidence="7">
    <location>
        <begin position="115"/>
        <end position="134"/>
    </location>
</feature>
<dbReference type="SUPFAM" id="SSF161098">
    <property type="entry name" value="MetI-like"/>
    <property type="match status" value="1"/>
</dbReference>
<gene>
    <name evidence="9" type="ORF">E6C55_32285</name>
</gene>
<keyword evidence="2 7" id="KW-0813">Transport</keyword>
<keyword evidence="5 7" id="KW-1133">Transmembrane helix</keyword>
<evidence type="ECO:0000259" key="8">
    <source>
        <dbReference type="PROSITE" id="PS50928"/>
    </source>
</evidence>
<dbReference type="Pfam" id="PF00528">
    <property type="entry name" value="BPD_transp_1"/>
    <property type="match status" value="1"/>
</dbReference>
<dbReference type="PANTHER" id="PTHR30193:SF37">
    <property type="entry name" value="INNER MEMBRANE ABC TRANSPORTER PERMEASE PROTEIN YCJO"/>
    <property type="match status" value="1"/>
</dbReference>
<comment type="caution">
    <text evidence="9">The sequence shown here is derived from an EMBL/GenBank/DDBJ whole genome shotgun (WGS) entry which is preliminary data.</text>
</comment>
<dbReference type="CDD" id="cd06261">
    <property type="entry name" value="TM_PBP2"/>
    <property type="match status" value="1"/>
</dbReference>
<dbReference type="GO" id="GO:0055085">
    <property type="term" value="P:transmembrane transport"/>
    <property type="evidence" value="ECO:0007669"/>
    <property type="project" value="InterPro"/>
</dbReference>
<keyword evidence="10" id="KW-1185">Reference proteome</keyword>
<comment type="subcellular location">
    <subcellularLocation>
        <location evidence="1 7">Cell membrane</location>
        <topology evidence="1 7">Multi-pass membrane protein</topology>
    </subcellularLocation>
</comment>
<dbReference type="Gene3D" id="1.10.3720.10">
    <property type="entry name" value="MetI-like"/>
    <property type="match status" value="1"/>
</dbReference>
<dbReference type="InterPro" id="IPR051393">
    <property type="entry name" value="ABC_transporter_permease"/>
</dbReference>
<feature type="domain" description="ABC transmembrane type-1" evidence="8">
    <location>
        <begin position="76"/>
        <end position="288"/>
    </location>
</feature>
<protein>
    <submittedName>
        <fullName evidence="9">Sugar ABC transporter permease</fullName>
    </submittedName>
</protein>
<dbReference type="AlphaFoldDB" id="A0A4S4BKL6"/>
<evidence type="ECO:0000256" key="7">
    <source>
        <dbReference type="RuleBase" id="RU363032"/>
    </source>
</evidence>
<evidence type="ECO:0000256" key="2">
    <source>
        <dbReference type="ARBA" id="ARBA00022448"/>
    </source>
</evidence>
<evidence type="ECO:0000313" key="10">
    <source>
        <dbReference type="Proteomes" id="UP000310636"/>
    </source>
</evidence>
<evidence type="ECO:0000256" key="6">
    <source>
        <dbReference type="ARBA" id="ARBA00023136"/>
    </source>
</evidence>
<comment type="similarity">
    <text evidence="7">Belongs to the binding-protein-dependent transport system permease family.</text>
</comment>
<dbReference type="InterPro" id="IPR035906">
    <property type="entry name" value="MetI-like_sf"/>
</dbReference>
<keyword evidence="3" id="KW-1003">Cell membrane</keyword>
<dbReference type="Proteomes" id="UP000310636">
    <property type="component" value="Unassembled WGS sequence"/>
</dbReference>
<dbReference type="OrthoDB" id="2647177at2"/>
<organism evidence="9 10">
    <name type="scientific">Cohnella fermenti</name>
    <dbReference type="NCBI Taxonomy" id="2565925"/>
    <lineage>
        <taxon>Bacteria</taxon>
        <taxon>Bacillati</taxon>
        <taxon>Bacillota</taxon>
        <taxon>Bacilli</taxon>
        <taxon>Bacillales</taxon>
        <taxon>Paenibacillaceae</taxon>
        <taxon>Cohnella</taxon>
    </lineage>
</organism>
<evidence type="ECO:0000256" key="4">
    <source>
        <dbReference type="ARBA" id="ARBA00022692"/>
    </source>
</evidence>
<dbReference type="PROSITE" id="PS50928">
    <property type="entry name" value="ABC_TM1"/>
    <property type="match status" value="1"/>
</dbReference>
<evidence type="ECO:0000256" key="1">
    <source>
        <dbReference type="ARBA" id="ARBA00004651"/>
    </source>
</evidence>
<keyword evidence="6 7" id="KW-0472">Membrane</keyword>
<feature type="transmembrane region" description="Helical" evidence="7">
    <location>
        <begin position="265"/>
        <end position="289"/>
    </location>
</feature>
<reference evidence="9 10" key="1">
    <citation type="submission" date="2019-04" db="EMBL/GenBank/DDBJ databases">
        <title>Cohnella sp. nov. isolated from preserved vegetables.</title>
        <authorList>
            <person name="Lin S.-Y."/>
            <person name="Hung M.-H."/>
            <person name="Young C.-C."/>
        </authorList>
    </citation>
    <scope>NUCLEOTIDE SEQUENCE [LARGE SCALE GENOMIC DNA]</scope>
    <source>
        <strain evidence="9 10">CC-MHH1044</strain>
    </source>
</reference>
<keyword evidence="4 7" id="KW-0812">Transmembrane</keyword>
<dbReference type="PANTHER" id="PTHR30193">
    <property type="entry name" value="ABC TRANSPORTER PERMEASE PROTEIN"/>
    <property type="match status" value="1"/>
</dbReference>
<feature type="transmembrane region" description="Helical" evidence="7">
    <location>
        <begin position="21"/>
        <end position="46"/>
    </location>
</feature>
<feature type="transmembrane region" description="Helical" evidence="7">
    <location>
        <begin position="154"/>
        <end position="172"/>
    </location>
</feature>
<dbReference type="InterPro" id="IPR000515">
    <property type="entry name" value="MetI-like"/>
</dbReference>
<dbReference type="EMBL" id="SSOB01000074">
    <property type="protein sequence ID" value="THF72681.1"/>
    <property type="molecule type" value="Genomic_DNA"/>
</dbReference>
<sequence>MNTESRSFWRRHRDALIAYSIIGPFALWFLLTIGIPLVAGILLAFFKWNGMPVMPEWVGLRNFSFFFNSNEYLSSIWKQLFIGGLCLIFNMLISFGLASLFNIPIRGKGLLRTAYYLPNIAAVSATVAVVVALLIPHGGGLNGLLTKLGLEPIIWSYSAGWMIFWVVVFYVWRNTGPLAIIWLAGLQSIDPTLYEAAKVDGANRLQLLRYVTLPGLRGIAAFNFIREIIGVMQMYDIVMLMTSGGPNGSTDVLMYRIYRDGLKSYNFGMAGASSVILGLLTVLITLVYLRLFLKEEK</sequence>
<evidence type="ECO:0000256" key="5">
    <source>
        <dbReference type="ARBA" id="ARBA00022989"/>
    </source>
</evidence>
<accession>A0A4S4BKL6</accession>
<evidence type="ECO:0000256" key="3">
    <source>
        <dbReference type="ARBA" id="ARBA00022475"/>
    </source>
</evidence>
<feature type="transmembrane region" description="Helical" evidence="7">
    <location>
        <begin position="80"/>
        <end position="103"/>
    </location>
</feature>
<name>A0A4S4BKL6_9BACL</name>
<proteinExistence type="inferred from homology"/>
<evidence type="ECO:0000313" key="9">
    <source>
        <dbReference type="EMBL" id="THF72681.1"/>
    </source>
</evidence>